<gene>
    <name evidence="2" type="ORF">SAMN05421756_10673</name>
</gene>
<name>A0A1H9J1W6_9ACTN</name>
<evidence type="ECO:0000259" key="1">
    <source>
        <dbReference type="PROSITE" id="PS51186"/>
    </source>
</evidence>
<reference evidence="3" key="1">
    <citation type="submission" date="2016-10" db="EMBL/GenBank/DDBJ databases">
        <authorList>
            <person name="Varghese N."/>
            <person name="Submissions S."/>
        </authorList>
    </citation>
    <scope>NUCLEOTIDE SEQUENCE [LARGE SCALE GENOMIC DNA]</scope>
    <source>
        <strain evidence="3">CGMCC 4.6856</strain>
    </source>
</reference>
<dbReference type="InterPro" id="IPR000182">
    <property type="entry name" value="GNAT_dom"/>
</dbReference>
<evidence type="ECO:0000313" key="3">
    <source>
        <dbReference type="Proteomes" id="UP000198504"/>
    </source>
</evidence>
<proteinExistence type="predicted"/>
<accession>A0A1H9J1W6</accession>
<dbReference type="EMBL" id="FOFA01000006">
    <property type="protein sequence ID" value="SEQ81061.1"/>
    <property type="molecule type" value="Genomic_DNA"/>
</dbReference>
<dbReference type="RefSeq" id="WP_198410174.1">
    <property type="nucleotide sequence ID" value="NZ_FOFA01000006.1"/>
</dbReference>
<dbReference type="Pfam" id="PF13508">
    <property type="entry name" value="Acetyltransf_7"/>
    <property type="match status" value="1"/>
</dbReference>
<evidence type="ECO:0000313" key="2">
    <source>
        <dbReference type="EMBL" id="SEQ81061.1"/>
    </source>
</evidence>
<protein>
    <submittedName>
        <fullName evidence="2">Acetyltransferase (GNAT) domain-containing protein</fullName>
    </submittedName>
</protein>
<dbReference type="InterPro" id="IPR053144">
    <property type="entry name" value="Acetyltransferase_Butenolide"/>
</dbReference>
<organism evidence="2 3">
    <name type="scientific">Microlunatus flavus</name>
    <dbReference type="NCBI Taxonomy" id="1036181"/>
    <lineage>
        <taxon>Bacteria</taxon>
        <taxon>Bacillati</taxon>
        <taxon>Actinomycetota</taxon>
        <taxon>Actinomycetes</taxon>
        <taxon>Propionibacteriales</taxon>
        <taxon>Propionibacteriaceae</taxon>
        <taxon>Microlunatus</taxon>
    </lineage>
</organism>
<dbReference type="AlphaFoldDB" id="A0A1H9J1W6"/>
<keyword evidence="2" id="KW-0808">Transferase</keyword>
<dbReference type="Gene3D" id="3.40.630.30">
    <property type="match status" value="1"/>
</dbReference>
<feature type="domain" description="N-acetyltransferase" evidence="1">
    <location>
        <begin position="12"/>
        <end position="147"/>
    </location>
</feature>
<sequence>MPEEGALAGLPDHYRLVPDVPGVEDYLRLRRDSGLTPKTREQAEAALPGGWAAVHVVHEPSGQTVGMGRLIGDGGWYFHVVDMAVLPDHQRRGLGDRILTHLLDLLRRDVPPGAYVTLMADGPGQRLYARHGFADQAPRTIGMSLVL</sequence>
<dbReference type="CDD" id="cd04301">
    <property type="entry name" value="NAT_SF"/>
    <property type="match status" value="1"/>
</dbReference>
<keyword evidence="3" id="KW-1185">Reference proteome</keyword>
<dbReference type="GO" id="GO:0016747">
    <property type="term" value="F:acyltransferase activity, transferring groups other than amino-acyl groups"/>
    <property type="evidence" value="ECO:0007669"/>
    <property type="project" value="InterPro"/>
</dbReference>
<dbReference type="PROSITE" id="PS51186">
    <property type="entry name" value="GNAT"/>
    <property type="match status" value="1"/>
</dbReference>
<dbReference type="InterPro" id="IPR016181">
    <property type="entry name" value="Acyl_CoA_acyltransferase"/>
</dbReference>
<dbReference type="PANTHER" id="PTHR43233">
    <property type="entry name" value="FAMILY N-ACETYLTRANSFERASE, PUTATIVE (AFU_ORTHOLOGUE AFUA_6G03350)-RELATED"/>
    <property type="match status" value="1"/>
</dbReference>
<dbReference type="Proteomes" id="UP000198504">
    <property type="component" value="Unassembled WGS sequence"/>
</dbReference>
<dbReference type="SUPFAM" id="SSF55729">
    <property type="entry name" value="Acyl-CoA N-acyltransferases (Nat)"/>
    <property type="match status" value="1"/>
</dbReference>
<dbReference type="STRING" id="1036181.SAMN05421756_10673"/>
<dbReference type="PANTHER" id="PTHR43233:SF1">
    <property type="entry name" value="FAMILY N-ACETYLTRANSFERASE, PUTATIVE (AFU_ORTHOLOGUE AFUA_6G03350)-RELATED"/>
    <property type="match status" value="1"/>
</dbReference>